<comment type="caution">
    <text evidence="2">The sequence shown here is derived from an EMBL/GenBank/DDBJ whole genome shotgun (WGS) entry which is preliminary data.</text>
</comment>
<dbReference type="EMBL" id="JARBJD010000111">
    <property type="protein sequence ID" value="KAK2951914.1"/>
    <property type="molecule type" value="Genomic_DNA"/>
</dbReference>
<sequence>MCIRLIDRAMFFRDYTTIFLIHILPLIINVFSHLNKRIDELVHENPANEPFLRNCKIITPWALSLISSHSDQKDQYIVAVRGFQLSQALISNYALFFPYTRHILNQNFLTNQNNSVKYWLVRSVNRTQAGFLISMEKYRSTSPEVIIRSIHLLFRLISLDSSFSSDTNNTQIAHLSLIIIGNIGLLLLDPLLHPETRAYNPADPAIYKQLQWSLHNWASRQALPLFLSLFVASLRSMIHLFDFHRMTNSAYARYAIKNQGAEDPRVDKPLKSVLRDFVLCEPSDDVIANSLPLSPPDSNCEKPAQSLVLLLMDILVDSLPDLLFCVAHGAKQQVIEGKKTIEKHRTTFERIYTMFDKFLSHQSRLSYIQRLQQGKQLSKSGKEDDTYRNSGIIHGRNSPVEPFFLNHIPTLIGILHLYVQYATRLPNQNFNFTKMAASIRSSLFSHPVILHTVSAVCMPSLLEATSICALKPQTLWSQCRVDQKNLSASTTLSLDMNPTQFQVYPGIQFFSALFTPNEIERSHVFVHNLIQCALPDLRLSKSMSKTWVGSLFLFNEILASGHAELFQPFLPDLLEIVISRPAIHNDYLLRNSANTPTPVKWLGITAFVMNLLFSLHKGKTIDKPTSKREEKTYFHSWTKYDFVWKNDFDTDFRYDIVNTDDDLKTALHWVSLIEGHLSVLTNTRAPLVVFERNLLTSLLLLLPVPHSLTLRLVEQYLWPISFSLAQPYLVTSDETQHPSNALYHTPALVVFDKPVDITSIVYTIFPTSAQLAHLAVVLSAEYLNLLFTSFPTTKLEQLFRYTSVDLVQSVFDRSKSNINFLTMFGKLGELGAAPQTVLPEFPSNLDRLSADTVAVTENLSLYLVLEYHKLTESARLDDHLDDLTREASKKVDPEEFNYSDKHQPIETKKPLHDYARQMKPNQAAWPNAPQQNILASDMEKHRLSQQIPVLPTGWKAETESGSRPMRVLLPIGEGIKTAQAILAGMTQDNLQHPERDRSVDTVKSDVILSEAYVFIQNCLAGFMGLTPPKSHTAILWMPPQPKKESSLRSFVPLDPDYHPIYPEPLPHSETAQLCAASSRQMVSIFNDAMDRYVEESAFRRYVIRKKEESSEPVSYTAPSPLIPALIPTFSKSTAMYEKEALALKEVLVSFFLAVSNPMTAKMMTTADLSIAVHFALLCLHVPFTSPQTSETELIPLYTHPFFTLQVGTHYDSFFAFSTFISSPVPPTVARQCHADIVDPYLFVDAFFSLAPFFPADKLDTIFLDLSRPVVGFVYLFQIFVRTLVTVLEESTHDYPMSDKGPTHLFSFISASFSNLSQNSQSFLKPQKDDLSFKSNGVYPFPHPKLTKSNIPVGYDGETVQNLHKEQFAEVRLTRELELHCSSTPVPPNIAASSKNPAIPGVCMDETVHERVWSPAITNIFDYILHKALSSCRSHCENDRAMALFALDVLVNECPWEYLLLHENRIVLTLLELTCHIDYGPTTTLNFNNQPIAAPFADASDYVIDEFGIPDVFDINSNVHPPAVLDPLTFHNSIDNRQKPFFPAANRVNIPESRAIYWLVRALVVRCHPAPLFPTTLNTAFKDKLTPETFVDNFGSGNLPHMIVLVALVETLVKFLPAQQRSTRSLSLNTLDVLATRWASSVDRMKPPQEQRSPIPSKDSKNAAMTALLSLPTLKTLHTIINLSDEPSPLLCIPSLPTEVVFDKNETSPQCPMDDFKEKLSDTTKDPLSIEHGVVKIECAILLFEHFPNKIEPTILPSMLHHLYKTLQLIGHSEIGMTIFRCLAIDQDMVSLITHPELKQLFENPFSETEVDQKLVQSTVAYFRKDFQIDIFESLFLLDKLILSPQINEEDKSSLLALVILLSSWINSFQFFFQSMTDQLQHCGYVQAMKALATIASLPLPISFRHALQNSAKSFLLSSITPSLRGNRAELSSPSLFTLSRHQILRIAIKHSLIKVTSQMQVHLYNSMVISLQESDLDRFTALTQVLCCIEDVSPMIVSALVDMGTSLLASSPHLFMQYPIFEPSDNTTDVTQPDQPHHLSLSQSCDDVGRYCPTSVFIQRFGTPPSSPMSHPAYLLNSIPVFAPYQAPFKLTYEASSNVFVESFFVDTLVQFANTFARSISDKLSLQRSDHQSNSFVHFLLQHPNATNLRQEVLVMMTNDYQSSDLPTDTKVDPTTLMIALMRLSNATDRQQQASYILNQEVMTSRSLVNRLDDGFLSQSQDISSQSSQPQTQPLSLASQGLSQGTRNESTPVSSQDSNSSQTDLFSSERKFFKLKDSFVAPLQKLKWLSDKSARHDQPRNDQLNFSSLCADTIVSSAVPSNSPYLSTITYTDIRISVDQDIHAGFLYKTGLILKMFTLSPDEVVKSTCLIKCINSLFLTFSEIYINSSFYLISVLSPAVLDALRQLPEILLHFLRRVSVAELKNDEDMNQAIVGAFQALASLVNLHSEVNFSYIIPFLCMEVPVTFNSAFRVHVLKKIFHLLSRPDPSRTLPLLKFVGIPIASALAEQKMKRLLSTEELNLLDELTSLPSDPHGNTPNSLIKHVRDNLIYRSKNFISQYEAGDNSEKDITGSIYHTLYWNIPLRETFFSFFSYLVRLLPAIAEQDKALPHLITKNNTRHPSFAGYQVILSESLALGFHHPDFMKSLKTLVVSEPPPHLLTQYLNFIPFSPSFFDKHSSSLLKSCLPQHRSDTILESFSLITIELKMQPSFVNSSFLTYFLTHYNKTASKNEINGGGGFTYECSWINDLQEIVDLLVETKSYEFMKTFFEAIPHSSIGLCLEPTIFDAFLTFLSERKTFKEEDTKETKEQVVEVRLLMISKFFSIFKMCHTLANVMLPSSKWGLMSPQPDGDGNKGLPTYVKDVRQSFFGNKNPGENRVLCAIQQFLHTVKLYHEIQPLTYTPSFLFEHEDIKRIANDLFSNSILHFGLHISVVNSFTLECSGGVQTLNLSFVLLTLMKILQEFLKYKQLDKVKNHVVEIFEHFRQTLKLNIPVDSMSEHIWELTTQMMKDVEARIHELQELRERLTDFAKATIQDVQRRAGNSEFVIQRPMYFICWVASLNASLWPEIDRTLSATISSIIIHSTAFSQDIAKYYFLAGIKMKDLTQEQSDQLIQQLRIHIKDGIKLPDPTKGDFKGENDPSFHHLSRMIEILCMHTSPLVNIHPRDLSESYIKFQFRRLELLYEAKKKDLDFHVLWGKRCNMNAYNDAVFRVYSVYLQMPCPEDFHKDSHSNGADIVSDDLDPRLAVTIISPLSYKAPTIQFYNQIIALYLRTFATGDINTRMKIVTLLHVCLPLDLTKRMEFLLHIFDWTYFGPFRGLTLCIILLMSVFSEPVSIDDFKRGIKLSETPVKFAIHTPRLEGWPDYPRITDELPAKSNTLSTELLKVEEHFLENLAIRTSHNSLISTLYSLMFVSESLAHTILLSFVPALMNHLSDEEQHTLFSGFSRQFSIDVETESLPPILFGSRQTTVSIIMRLLYLCRLQPYTANSPLSMIKGKQDHQPIHDDLGKDLPGFVCRPPRRGLSSHLPFIIQSPFWNLVPFVTDTFLAYHPVTLTHDFSPAIMITSFSLGNLRSRRILIHLLHRLRGWFLSPVQYPVEQMDLDSNFNAIFKRHLTVRKTNELVNNSEEHVASLIDSFDTILKLTSGLIQEVPKKEKESPLPFARHTPTYLSTHLNTIRDAPNMIMNQKQPSDSLTNVPVVSKTWISPLYPYALPHPLWSGAQTDTQQMIHQLSSEPALKKNRSLFQVYFYDRNTSSGRAESRILSGSDLLSSVISAERQLKDLHLPKSESLGPPSSFTLPAQPHSQDLPVIPSSPALLVPTPVIVRTANDFFLQESVIAYLQLSIAEIQANERTFRRNGEARVPISSHHISDPHYTQLSMSKSGIRVPIVMKSGFERRVDQYRSYHLSQFEKREHVDIQSLYDLSDEQIWGPDGKKPDLRCELDCLDGDEWFDGEMDDLSEDEPDFTFEISTSTSTLLFTDFTVTNDLTESPSKSSDSQNQRNAEFLYQLELQPEHYPIPEGADIPRQKADNILFQSLLYPRTSNLSIKPSMAIHEIRIKQFHPPEPFSLMGASYRTSRDFLSEVYTMTNNIGLILTHLRTNASLPAHTRLASFTLHGYHRQYIQEYTHHHQNSLPSEFTRTQYDQVTQPPTRLPKTLHPPMHEGDFYDLNYVPKMEERLSYPFMTISGEIKGILNDMINGPDSAGNPPPALPHPIGEADVYGGALKLLDPAYIPCIPSASEFRVLDMMNTVANKHTMEYSALHDNLLHILRVGPDQSYMQTFSELSWKLGPSQYLASQRTLKGMVDDPAKLSYGPKYLHSLVFSWLSVLMNPGITEKNRTDSLSQIKGLAYMNARWLQHTFSLGSSISYSDLTMYASRYIDMKEFIEFCEQAHHVQPRSQATETVHPAIEEQFLKLASSYLVRPLSFTSQSISWTDSVLFRAYLLDCCLLVDLPEDLRYKAISPLISQTSMFLRRSSHFQDAVSPSLVLGSLPSYFAASRTKLGVNNDTQTNTITATNDTLESLYQYIPSNPPLGDLSKFSEYDRLMLIDIYRHRANFSAAIDTIVPRRIGSRLSKPTIAHSDRFVSHFSFPEQDTDVATAINTIHTIREPSSHFAIGDQSAFFVSLALRASTIALASKDSDGDRLWQKVHLLLGNTTLAHERAFLALEKDPTSWKNWEALSGVLTKALNDKWEEEGSSGYGGRLIGSMNLIRFPPFSLLYSPNEIHLKLGTEMNTSPYNTLYREEICVLNDLYADDAMGSLTLSLFSTFAVHPTSAQTLLPQFLVALQRQLSNNPRVDTQLVNSMKRDTYRDLSPLPKQKRVPTYSWIQHIFYLFNQLPTWSRLLLRGVLLDIVDDFPETAFFVLRSFLFTQNDYRASDEHYLALFKASTQNEKSDLNLSPSDRLKLMSSEGISPLHTLSSKSKSLLSMPVDLIQSFVNQTPLPLNISPTAASTYSYSDGRLLWRTMKSKHGELSQMYEKLVKELSVINLENSHLVVNSIDVLIHFWLSAFHVATAIKSRNGQVESLPEHLLDLAENRHTTETSPLFVLSLEMCHRHVVTLARFICANSSTLPHSYLKFVSHLPFLFSDQPTHAPTASLLIALQYMCSWRDVLCDSCPKSASLYSYSPKLYHLCPDLKVAGVSIPGVNMFLSPSSVSPHSLSVVSDKVADGIGWASQQTEGLADSASIIRTIHDTVMYRQRCSPFSLYLDVASLFAPSEDNQQSCIQNTFVPLTVPLFVPLVTFVSTINSLHTFALYSTWFYSALNTQKVSDYRPSRNSALILPELHSMISIVPSQSSFFLPSLATMVSQPLSNAIARSPTASRALLHVNTQAITGLHPNHAENQFLSKPMQAGSKKDLLSPDDSKKNQHQSNSSKRDQGTTANSAFASLSDFCQPGLVCGGQFSEARHLNRSGQQTSLRATNISSGTVPVTVPLGNDLIATRDLPEGVTMHELMREWGKKIRTKTSIPSSQVKMTDEIEQTLKDLSILSSDQTVESLRSLQELARSEVHSIGLPKNDDVQIRYLLSLRGISLRTLFHQQNTADGMLNPMYQIRTSKQTQITTSEIPICCKEHALHPSLLKAKMRMPQDVLSAAIHRRLPTIEFFQPAMRSMATQMGIGSFITYLCSFTPAHPGALVLYPETGNCVQTVWNWDERWGFGEDEISANEWWTMGVNYPSMREICRPGVSQQQPEKPYSPVRVRCTPSLLRLFGDDILGACYVRSFTHSADSFTDPTIKDTILASLTEFFTIALDSLYRTHPSPPSDIQNTFDSITKACLGELTFKDTLTPAAPEHILPFLKDNEKPLVSPSEILHWTATNLSNVAFSRSLILNTAEQLKRDLLNPVDTSSYLVIHSALHPDYLSQLPWWWCPWF</sequence>
<dbReference type="Proteomes" id="UP001281761">
    <property type="component" value="Unassembled WGS sequence"/>
</dbReference>
<gene>
    <name evidence="2" type="ORF">BLNAU_13150</name>
</gene>
<evidence type="ECO:0000313" key="3">
    <source>
        <dbReference type="Proteomes" id="UP001281761"/>
    </source>
</evidence>
<proteinExistence type="predicted"/>
<feature type="compositionally biased region" description="Low complexity" evidence="1">
    <location>
        <begin position="2219"/>
        <end position="2240"/>
    </location>
</feature>
<protein>
    <submittedName>
        <fullName evidence="2">Uncharacterized protein</fullName>
    </submittedName>
</protein>
<name>A0ABQ9XKA1_9EUKA</name>
<keyword evidence="3" id="KW-1185">Reference proteome</keyword>
<reference evidence="2 3" key="1">
    <citation type="journal article" date="2022" name="bioRxiv">
        <title>Genomics of Preaxostyla Flagellates Illuminates Evolutionary Transitions and the Path Towards Mitochondrial Loss.</title>
        <authorList>
            <person name="Novak L.V.F."/>
            <person name="Treitli S.C."/>
            <person name="Pyrih J."/>
            <person name="Halakuc P."/>
            <person name="Pipaliya S.V."/>
            <person name="Vacek V."/>
            <person name="Brzon O."/>
            <person name="Soukal P."/>
            <person name="Eme L."/>
            <person name="Dacks J.B."/>
            <person name="Karnkowska A."/>
            <person name="Elias M."/>
            <person name="Hampl V."/>
        </authorList>
    </citation>
    <scope>NUCLEOTIDE SEQUENCE [LARGE SCALE GENOMIC DNA]</scope>
    <source>
        <strain evidence="2">NAU3</strain>
        <tissue evidence="2">Gut</tissue>
    </source>
</reference>
<organism evidence="2 3">
    <name type="scientific">Blattamonas nauphoetae</name>
    <dbReference type="NCBI Taxonomy" id="2049346"/>
    <lineage>
        <taxon>Eukaryota</taxon>
        <taxon>Metamonada</taxon>
        <taxon>Preaxostyla</taxon>
        <taxon>Oxymonadida</taxon>
        <taxon>Blattamonas</taxon>
    </lineage>
</organism>
<feature type="compositionally biased region" description="Basic and acidic residues" evidence="1">
    <location>
        <begin position="5358"/>
        <end position="5370"/>
    </location>
</feature>
<evidence type="ECO:0000313" key="2">
    <source>
        <dbReference type="EMBL" id="KAK2951914.1"/>
    </source>
</evidence>
<accession>A0ABQ9XKA1</accession>
<evidence type="ECO:0000256" key="1">
    <source>
        <dbReference type="SAM" id="MobiDB-lite"/>
    </source>
</evidence>
<feature type="compositionally biased region" description="Polar residues" evidence="1">
    <location>
        <begin position="2241"/>
        <end position="2263"/>
    </location>
</feature>
<feature type="region of interest" description="Disordered" evidence="1">
    <location>
        <begin position="5356"/>
        <end position="5385"/>
    </location>
</feature>
<feature type="region of interest" description="Disordered" evidence="1">
    <location>
        <begin position="2219"/>
        <end position="2263"/>
    </location>
</feature>